<evidence type="ECO:0000313" key="2">
    <source>
        <dbReference type="Proteomes" id="UP000031523"/>
    </source>
</evidence>
<organism evidence="1 2">
    <name type="scientific">Streptomyces albus (strain ATCC 21838 / DSM 41398 / FERM P-419 / JCM 4703 / NBRC 107858)</name>
    <dbReference type="NCBI Taxonomy" id="1081613"/>
    <lineage>
        <taxon>Bacteria</taxon>
        <taxon>Bacillati</taxon>
        <taxon>Actinomycetota</taxon>
        <taxon>Actinomycetes</taxon>
        <taxon>Kitasatosporales</taxon>
        <taxon>Streptomycetaceae</taxon>
        <taxon>Streptomyces</taxon>
    </lineage>
</organism>
<dbReference type="KEGG" id="sals:SLNWT_1720"/>
<protein>
    <submittedName>
        <fullName evidence="1">Uncharacterized protein</fullName>
    </submittedName>
</protein>
<keyword evidence="2" id="KW-1185">Reference proteome</keyword>
<dbReference type="Proteomes" id="UP000031523">
    <property type="component" value="Chromosome"/>
</dbReference>
<reference evidence="1 2" key="1">
    <citation type="submission" date="2015-01" db="EMBL/GenBank/DDBJ databases">
        <title>Enhanced salinomycin production by adjusting the supply of polyketide extender units in Streptomyce albus DSM 41398.</title>
        <authorList>
            <person name="Lu C."/>
        </authorList>
    </citation>
    <scope>NUCLEOTIDE SEQUENCE [LARGE SCALE GENOMIC DNA]</scope>
    <source>
        <strain evidence="2">ATCC 21838 / DSM 41398 / FERM P-419 / JCM 4703 / NBRC 107858</strain>
    </source>
</reference>
<sequence>MWRKDHPSVARAWRRGGSAAAVIGKSTGAALLRAAPVSG</sequence>
<proteinExistence type="predicted"/>
<evidence type="ECO:0000313" key="1">
    <source>
        <dbReference type="EMBL" id="AJE82096.1"/>
    </source>
</evidence>
<dbReference type="EMBL" id="CP010519">
    <property type="protein sequence ID" value="AJE82096.1"/>
    <property type="molecule type" value="Genomic_DNA"/>
</dbReference>
<name>A0A0B5ETN8_STRA4</name>
<gene>
    <name evidence="1" type="ORF">SLNWT_1720</name>
</gene>
<dbReference type="AlphaFoldDB" id="A0A0B5ETN8"/>
<accession>A0A0B5ETN8</accession>